<dbReference type="InterPro" id="IPR006059">
    <property type="entry name" value="SBP"/>
</dbReference>
<protein>
    <submittedName>
        <fullName evidence="5">GntR family transcriptional regulator</fullName>
    </submittedName>
</protein>
<keyword evidence="6" id="KW-1185">Reference proteome</keyword>
<keyword evidence="2" id="KW-0238">DNA-binding</keyword>
<dbReference type="Gene3D" id="1.10.10.10">
    <property type="entry name" value="Winged helix-like DNA-binding domain superfamily/Winged helix DNA-binding domain"/>
    <property type="match status" value="1"/>
</dbReference>
<dbReference type="CDD" id="cd07377">
    <property type="entry name" value="WHTH_GntR"/>
    <property type="match status" value="1"/>
</dbReference>
<dbReference type="Pfam" id="PF01547">
    <property type="entry name" value="SBP_bac_1"/>
    <property type="match status" value="1"/>
</dbReference>
<gene>
    <name evidence="5" type="ORF">DQG23_28535</name>
</gene>
<dbReference type="RefSeq" id="WP_113034449.1">
    <property type="nucleotide sequence ID" value="NZ_QMFB01000021.1"/>
</dbReference>
<sequence>MDKRNSRKTSRTRLGDLVNLLREEILMGKRTAGEYLPSEKAFAEQYSLSNQSVRKGLDVLVSEGLIEKIPRVGTKVVGQPEGSFVTVKLGFHTSVTGEADILRLLSLFHKENPHIRVQAVPLSGYSYAYIHNYLTGGILDVVMMNYINFQEFLEIDNGDLLEPQQRNPELYPFLSDAFTTGDNRLLVQPFIFSPLILCYNRSHFQEANLSEPNSSWQWQDLIEHSNKLAIPNERLGFHCDLYSPNRWPLLLLQAGARFERSANGRIKLSGTPMMDALRYSKEMKHSIPYLSEGVTTGQSERLLAKGKVSMIMTSYFYLNYLLGEELPFDIAPVPHLGTPLTLLLNTGLAVYRHSQVKDAAVKLVEFLTSYQSQLFIRQHTYSLPARRLAAEWVGEEQRYRPSRFSLFRETMPCFRYFTDLGINATELAELNQELKLYWAGLENEESLCSSIEGSGQYA</sequence>
<evidence type="ECO:0000259" key="4">
    <source>
        <dbReference type="PROSITE" id="PS50949"/>
    </source>
</evidence>
<dbReference type="InterPro" id="IPR036390">
    <property type="entry name" value="WH_DNA-bd_sf"/>
</dbReference>
<feature type="domain" description="HTH gntR-type" evidence="4">
    <location>
        <begin position="11"/>
        <end position="79"/>
    </location>
</feature>
<dbReference type="InterPro" id="IPR036388">
    <property type="entry name" value="WH-like_DNA-bd_sf"/>
</dbReference>
<evidence type="ECO:0000256" key="3">
    <source>
        <dbReference type="ARBA" id="ARBA00023163"/>
    </source>
</evidence>
<organism evidence="5 6">
    <name type="scientific">Paenibacillus contaminans</name>
    <dbReference type="NCBI Taxonomy" id="450362"/>
    <lineage>
        <taxon>Bacteria</taxon>
        <taxon>Bacillati</taxon>
        <taxon>Bacillota</taxon>
        <taxon>Bacilli</taxon>
        <taxon>Bacillales</taxon>
        <taxon>Paenibacillaceae</taxon>
        <taxon>Paenibacillus</taxon>
    </lineage>
</organism>
<reference evidence="5 6" key="1">
    <citation type="journal article" date="2009" name="Int. J. Syst. Evol. Microbiol.">
        <title>Paenibacillus contaminans sp. nov., isolated from a contaminated laboratory plate.</title>
        <authorList>
            <person name="Chou J.H."/>
            <person name="Lee J.H."/>
            <person name="Lin M.C."/>
            <person name="Chang P.S."/>
            <person name="Arun A.B."/>
            <person name="Young C.C."/>
            <person name="Chen W.M."/>
        </authorList>
    </citation>
    <scope>NUCLEOTIDE SEQUENCE [LARGE SCALE GENOMIC DNA]</scope>
    <source>
        <strain evidence="5 6">CKOBP-6</strain>
    </source>
</reference>
<dbReference type="PANTHER" id="PTHR43649:SF12">
    <property type="entry name" value="DIACETYLCHITOBIOSE BINDING PROTEIN DASA"/>
    <property type="match status" value="1"/>
</dbReference>
<keyword evidence="1" id="KW-0805">Transcription regulation</keyword>
<dbReference type="GO" id="GO:0003677">
    <property type="term" value="F:DNA binding"/>
    <property type="evidence" value="ECO:0007669"/>
    <property type="project" value="UniProtKB-KW"/>
</dbReference>
<dbReference type="InterPro" id="IPR050490">
    <property type="entry name" value="Bact_solute-bd_prot1"/>
</dbReference>
<dbReference type="InterPro" id="IPR000524">
    <property type="entry name" value="Tscrpt_reg_HTH_GntR"/>
</dbReference>
<evidence type="ECO:0000313" key="6">
    <source>
        <dbReference type="Proteomes" id="UP000250369"/>
    </source>
</evidence>
<dbReference type="Pfam" id="PF00392">
    <property type="entry name" value="GntR"/>
    <property type="match status" value="1"/>
</dbReference>
<evidence type="ECO:0000256" key="2">
    <source>
        <dbReference type="ARBA" id="ARBA00023125"/>
    </source>
</evidence>
<dbReference type="PROSITE" id="PS50949">
    <property type="entry name" value="HTH_GNTR"/>
    <property type="match status" value="1"/>
</dbReference>
<dbReference type="PANTHER" id="PTHR43649">
    <property type="entry name" value="ARABINOSE-BINDING PROTEIN-RELATED"/>
    <property type="match status" value="1"/>
</dbReference>
<accession>A0A329M8T8</accession>
<evidence type="ECO:0000256" key="1">
    <source>
        <dbReference type="ARBA" id="ARBA00023015"/>
    </source>
</evidence>
<dbReference type="Proteomes" id="UP000250369">
    <property type="component" value="Unassembled WGS sequence"/>
</dbReference>
<dbReference type="PRINTS" id="PR00035">
    <property type="entry name" value="HTHGNTR"/>
</dbReference>
<keyword evidence="3" id="KW-0804">Transcription</keyword>
<dbReference type="Gene3D" id="3.40.190.10">
    <property type="entry name" value="Periplasmic binding protein-like II"/>
    <property type="match status" value="1"/>
</dbReference>
<dbReference type="GO" id="GO:0003700">
    <property type="term" value="F:DNA-binding transcription factor activity"/>
    <property type="evidence" value="ECO:0007669"/>
    <property type="project" value="InterPro"/>
</dbReference>
<dbReference type="SMART" id="SM00345">
    <property type="entry name" value="HTH_GNTR"/>
    <property type="match status" value="1"/>
</dbReference>
<dbReference type="SUPFAM" id="SSF46785">
    <property type="entry name" value="Winged helix' DNA-binding domain"/>
    <property type="match status" value="1"/>
</dbReference>
<name>A0A329M8T8_9BACL</name>
<dbReference type="AlphaFoldDB" id="A0A329M8T8"/>
<comment type="caution">
    <text evidence="5">The sequence shown here is derived from an EMBL/GenBank/DDBJ whole genome shotgun (WGS) entry which is preliminary data.</text>
</comment>
<dbReference type="OrthoDB" id="2374506at2"/>
<dbReference type="SUPFAM" id="SSF53850">
    <property type="entry name" value="Periplasmic binding protein-like II"/>
    <property type="match status" value="1"/>
</dbReference>
<dbReference type="EMBL" id="QMFB01000021">
    <property type="protein sequence ID" value="RAV16371.1"/>
    <property type="molecule type" value="Genomic_DNA"/>
</dbReference>
<evidence type="ECO:0000313" key="5">
    <source>
        <dbReference type="EMBL" id="RAV16371.1"/>
    </source>
</evidence>
<proteinExistence type="predicted"/>